<dbReference type="AlphaFoldDB" id="A0A1Q9EHC8"/>
<proteinExistence type="predicted"/>
<reference evidence="2 3" key="1">
    <citation type="submission" date="2016-02" db="EMBL/GenBank/DDBJ databases">
        <title>Genome analysis of coral dinoflagellate symbionts highlights evolutionary adaptations to a symbiotic lifestyle.</title>
        <authorList>
            <person name="Aranda M."/>
            <person name="Li Y."/>
            <person name="Liew Y.J."/>
            <person name="Baumgarten S."/>
            <person name="Simakov O."/>
            <person name="Wilson M."/>
            <person name="Piel J."/>
            <person name="Ashoor H."/>
            <person name="Bougouffa S."/>
            <person name="Bajic V.B."/>
            <person name="Ryu T."/>
            <person name="Ravasi T."/>
            <person name="Bayer T."/>
            <person name="Micklem G."/>
            <person name="Kim H."/>
            <person name="Bhak J."/>
            <person name="Lajeunesse T.C."/>
            <person name="Voolstra C.R."/>
        </authorList>
    </citation>
    <scope>NUCLEOTIDE SEQUENCE [LARGE SCALE GENOMIC DNA]</scope>
    <source>
        <strain evidence="2 3">CCMP2467</strain>
    </source>
</reference>
<dbReference type="Proteomes" id="UP000186817">
    <property type="component" value="Unassembled WGS sequence"/>
</dbReference>
<organism evidence="2 3">
    <name type="scientific">Symbiodinium microadriaticum</name>
    <name type="common">Dinoflagellate</name>
    <name type="synonym">Zooxanthella microadriatica</name>
    <dbReference type="NCBI Taxonomy" id="2951"/>
    <lineage>
        <taxon>Eukaryota</taxon>
        <taxon>Sar</taxon>
        <taxon>Alveolata</taxon>
        <taxon>Dinophyceae</taxon>
        <taxon>Suessiales</taxon>
        <taxon>Symbiodiniaceae</taxon>
        <taxon>Symbiodinium</taxon>
    </lineage>
</organism>
<dbReference type="EMBL" id="LSRX01000151">
    <property type="protein sequence ID" value="OLQ06843.1"/>
    <property type="molecule type" value="Genomic_DNA"/>
</dbReference>
<feature type="region of interest" description="Disordered" evidence="1">
    <location>
        <begin position="925"/>
        <end position="972"/>
    </location>
</feature>
<feature type="region of interest" description="Disordered" evidence="1">
    <location>
        <begin position="426"/>
        <end position="449"/>
    </location>
</feature>
<evidence type="ECO:0000313" key="3">
    <source>
        <dbReference type="Proteomes" id="UP000186817"/>
    </source>
</evidence>
<accession>A0A1Q9EHC8</accession>
<evidence type="ECO:0000313" key="2">
    <source>
        <dbReference type="EMBL" id="OLQ06843.1"/>
    </source>
</evidence>
<protein>
    <submittedName>
        <fullName evidence="2">Uncharacterized protein</fullName>
    </submittedName>
</protein>
<evidence type="ECO:0000256" key="1">
    <source>
        <dbReference type="SAM" id="MobiDB-lite"/>
    </source>
</evidence>
<gene>
    <name evidence="2" type="ORF">AK812_SmicGene9832</name>
</gene>
<keyword evidence="3" id="KW-1185">Reference proteome</keyword>
<sequence>MSPVGQMALCSGDEGCAKEAYRWLWDARGVIAMTTPRGAAEHEPPDALPGPSELLPTFVGNPEVRIPWLDAARDTSDDVVELPWDCRPPDPPGDGWLGIQVYSPFYRTVPFACSERRCRNTHQVVDAIRDFVGGVPHDLFPVLVPILPQRFTEYGGFIRSPRFTRHSDGSGLTAVIFDLSRVGGRYFADVVPGRMSYQEMIDHVYCYTAHCDHPLCFFVGCRQAAWPHGQPFQLQDGVAITVTSIPDFHNQASTFEDLLANKSLWGPVAQMPLLEPLHGTLVQHENERFFIAPYHQEGEGLPAAVARRIRRPLVDLTTCSFAIKDFDYKGYACDQILAVFNLPWPGSNRLQGKRRDIFTLCDGRALGMVPLVLHSAHPVIHLPSLAANLALRIPSAWCLDAVGGKRVEDEVFVGGHSTIMLYMHRESSDSEPDGEGPEISSDADSGESLHGQLDVANEYPVPPLAQPEHPPWRQRAVTVVTHAEATDTAAHHGSPSDQRLADATDLGGVVFAPHYQAEFFAIGVHAAEGLSEVVGRIKASALHLPLADLPGFVEVQPLPYTGFCAFVAFSEVVPANDNVAVVLDLSRVDGNIFAVVLPAKLDFDAWDPYVRALFPRPIQDYDLFNGVQAQPHAHGDPLYLQAGRHVVGYACLLMRHKLLDEPTPGTHSGRSALFIRDDEDSETELDLGRGVGVFLALPAWHINQAIVCVDAREIDGRLFAAPSPAYIDYQSCLVIACLPEIPSLQAWLGFEGAQVDEEVRHVTDGTTLFLTTSDRAPQPQDSLGQNLLFRERWSFADLTGPVRGVETYCLVAGGDQILYCDASLHGFECRTVIAIGRYVPGVSDGSFEVLLDARALSAGWVSVPADGRGVSVRRLLDACGSDVPPGWKVQIKGCSDHAAILSARPGQVFTAILVPAVDATAWARESATPSPDVPAGSSAHHTSRRGQGPLREPTAPNPTGPDNDTSGSRRDHAAGDIGVLEGVFRVLGQNYRSEFVSVRMPLNLDPVAALHMISAARHPASSALLPRLCVVHPQPYSSYALVLALPAWQPDGAVVVFDCVQLNGRLFALQIGRTVDRQGLLNAAQDIAEVVADPPAELVVVPAQPALVDHAFLGFWNRNVLAAWRAAPSATPRDPICFLDQRPVLHQVLWVRCPDGLLALGPVFEWHLWRCPPGFQVCVRQGSDHFDDPNQALRVYDGEVLTILFLPCPPQDPPADEDENFRPDGGDEPPSQGGARNARRSRRSTGSDAGTGGSHGHASSANSILIAMGIMAPNAE</sequence>
<comment type="caution">
    <text evidence="2">The sequence shown here is derived from an EMBL/GenBank/DDBJ whole genome shotgun (WGS) entry which is preliminary data.</text>
</comment>
<feature type="region of interest" description="Disordered" evidence="1">
    <location>
        <begin position="1207"/>
        <end position="1276"/>
    </location>
</feature>
<name>A0A1Q9EHC8_SYMMI</name>
<dbReference type="OrthoDB" id="408514at2759"/>